<organism evidence="1">
    <name type="scientific">hydrothermal vent metagenome</name>
    <dbReference type="NCBI Taxonomy" id="652676"/>
    <lineage>
        <taxon>unclassified sequences</taxon>
        <taxon>metagenomes</taxon>
        <taxon>ecological metagenomes</taxon>
    </lineage>
</organism>
<protein>
    <recommendedName>
        <fullName evidence="2">Right handed beta helix domain-containing protein</fullName>
    </recommendedName>
</protein>
<gene>
    <name evidence="1" type="ORF">MNBD_NITROSPIRAE01-487</name>
</gene>
<proteinExistence type="predicted"/>
<evidence type="ECO:0008006" key="2">
    <source>
        <dbReference type="Google" id="ProtNLM"/>
    </source>
</evidence>
<reference evidence="1" key="1">
    <citation type="submission" date="2018-06" db="EMBL/GenBank/DDBJ databases">
        <authorList>
            <person name="Zhirakovskaya E."/>
        </authorList>
    </citation>
    <scope>NUCLEOTIDE SEQUENCE</scope>
</reference>
<feature type="non-terminal residue" evidence="1">
    <location>
        <position position="1"/>
    </location>
</feature>
<evidence type="ECO:0000313" key="1">
    <source>
        <dbReference type="EMBL" id="VAX26461.1"/>
    </source>
</evidence>
<accession>A0A3B1CIQ4</accession>
<name>A0A3B1CIQ4_9ZZZZ</name>
<dbReference type="AlphaFoldDB" id="A0A3B1CIQ4"/>
<sequence length="423" mass="42715">NGGSVPGIDLDTTTGAFTVTGSGSGDCKNNAGQCSGGSISNMSGGGDGVDGILLNNANNVNLNFMLINNNTRNGIFATNVNGFAFNQLRITNSGDQVSPDEAGILMIDAIGSASAGSNPTSITNTLVSNSYENDVIIRNNSGTLTDLVVTGSDFTNNGASTVAGSQFLLDVGGTANVTATMSNNTIIGNTVAGQRTAFGIVGDAADTSQLTLNVSSSNFTNNNVALEASVSHGASLSFSFLNNTITGSRSNAINIFANASHTSLITGTIEGNSVGTNGVLNSGSLLGSGIRARNEGSGTLTLLINNNFIREVGNGGSGFEGISINNSVNPGTLNATITNNTLDQIRDDRGILTQMIVNGTTCANISGNTLTNIGGSDDIFVRRTNGTFNLTQLSVANLGTVNNGATATSFGTINFNSGACATP</sequence>
<dbReference type="EMBL" id="UOGF01000012">
    <property type="protein sequence ID" value="VAX26461.1"/>
    <property type="molecule type" value="Genomic_DNA"/>
</dbReference>